<dbReference type="PANTHER" id="PTHR30606:SF10">
    <property type="entry name" value="PHOSPHATIDYLINOSITOL MANNOSIDE ACYLTRANSFERASE"/>
    <property type="match status" value="1"/>
</dbReference>
<keyword evidence="2" id="KW-1003">Cell membrane</keyword>
<evidence type="ECO:0000256" key="6">
    <source>
        <dbReference type="ARBA" id="ARBA00023315"/>
    </source>
</evidence>
<dbReference type="InterPro" id="IPR004960">
    <property type="entry name" value="LipA_acyltrans"/>
</dbReference>
<dbReference type="Pfam" id="PF03279">
    <property type="entry name" value="Lip_A_acyltrans"/>
    <property type="match status" value="1"/>
</dbReference>
<dbReference type="CDD" id="cd07984">
    <property type="entry name" value="LPLAT_LABLAT-like"/>
    <property type="match status" value="1"/>
</dbReference>
<name>A0ABQ0MV71_9GAMM</name>
<dbReference type="GO" id="GO:0016746">
    <property type="term" value="F:acyltransferase activity"/>
    <property type="evidence" value="ECO:0007669"/>
    <property type="project" value="UniProtKB-KW"/>
</dbReference>
<organism evidence="7 8">
    <name type="scientific">Colwellia marinimaniae</name>
    <dbReference type="NCBI Taxonomy" id="1513592"/>
    <lineage>
        <taxon>Bacteria</taxon>
        <taxon>Pseudomonadati</taxon>
        <taxon>Pseudomonadota</taxon>
        <taxon>Gammaproteobacteria</taxon>
        <taxon>Alteromonadales</taxon>
        <taxon>Colwelliaceae</taxon>
        <taxon>Colwellia</taxon>
    </lineage>
</organism>
<keyword evidence="8" id="KW-1185">Reference proteome</keyword>
<keyword evidence="5" id="KW-0472">Membrane</keyword>
<evidence type="ECO:0000256" key="3">
    <source>
        <dbReference type="ARBA" id="ARBA00022519"/>
    </source>
</evidence>
<evidence type="ECO:0000256" key="2">
    <source>
        <dbReference type="ARBA" id="ARBA00022475"/>
    </source>
</evidence>
<dbReference type="RefSeq" id="WP_057180886.1">
    <property type="nucleotide sequence ID" value="NZ_BDQM01000012.1"/>
</dbReference>
<accession>A0ABQ0MV71</accession>
<protein>
    <submittedName>
        <fullName evidence="7">Lipid A biosynthesis lauroyl acyltransferase</fullName>
    </submittedName>
</protein>
<keyword evidence="3" id="KW-0997">Cell inner membrane</keyword>
<reference evidence="7 8" key="1">
    <citation type="submission" date="2017-06" db="EMBL/GenBank/DDBJ databases">
        <title>Whole Genome Sequences of Colwellia marinimaniae MTCD1.</title>
        <authorList>
            <person name="Kusumoto H."/>
            <person name="Inoue M."/>
            <person name="Tanikawa K."/>
            <person name="Maeji H."/>
            <person name="Cameron J.H."/>
            <person name="Bartlett D.H."/>
        </authorList>
    </citation>
    <scope>NUCLEOTIDE SEQUENCE [LARGE SCALE GENOMIC DNA]</scope>
    <source>
        <strain evidence="7 8">MTCD1</strain>
    </source>
</reference>
<evidence type="ECO:0000256" key="5">
    <source>
        <dbReference type="ARBA" id="ARBA00023136"/>
    </source>
</evidence>
<sequence length="321" mass="36407">MKVKLSNKSTAKAITPSPRALIKHKTMSLGIRFLLSTLMKLTKKRRKKLINNIGKIILRFATKTRKRAINNIVRAMPELSIKEATDLAFDAYGNCAYGVAESFWLSQVEPDIFCDEETLQILQSGTGACIATMHLGCYEAVPLAVAKFANNSVTLTNIPDFLTDEMDFYSAVNITAINKKSAHAFSQLLIQAGNNGYISLHCDLYANQTEVTFFGQKTKAPSGVVLLAKMTKKPLLLAYAVYQDDGQVQVFFETLQLNQEIAIQNQFNNELQSKQSISQKTAPEIEQNVEQVMAQIYQRFEQIIRQYPSQWYWSYNRWKNY</sequence>
<evidence type="ECO:0000313" key="8">
    <source>
        <dbReference type="Proteomes" id="UP000197068"/>
    </source>
</evidence>
<dbReference type="PANTHER" id="PTHR30606">
    <property type="entry name" value="LIPID A BIOSYNTHESIS LAUROYL ACYLTRANSFERASE"/>
    <property type="match status" value="1"/>
</dbReference>
<dbReference type="Proteomes" id="UP000197068">
    <property type="component" value="Unassembled WGS sequence"/>
</dbReference>
<proteinExistence type="predicted"/>
<keyword evidence="6 7" id="KW-0012">Acyltransferase</keyword>
<dbReference type="EMBL" id="BDQM01000012">
    <property type="protein sequence ID" value="GAW96253.1"/>
    <property type="molecule type" value="Genomic_DNA"/>
</dbReference>
<gene>
    <name evidence="7" type="primary">msbB</name>
    <name evidence="7" type="ORF">MTCD1_01867</name>
</gene>
<evidence type="ECO:0000313" key="7">
    <source>
        <dbReference type="EMBL" id="GAW96253.1"/>
    </source>
</evidence>
<evidence type="ECO:0000256" key="4">
    <source>
        <dbReference type="ARBA" id="ARBA00022679"/>
    </source>
</evidence>
<comment type="caution">
    <text evidence="7">The sequence shown here is derived from an EMBL/GenBank/DDBJ whole genome shotgun (WGS) entry which is preliminary data.</text>
</comment>
<evidence type="ECO:0000256" key="1">
    <source>
        <dbReference type="ARBA" id="ARBA00004533"/>
    </source>
</evidence>
<comment type="subcellular location">
    <subcellularLocation>
        <location evidence="1">Cell inner membrane</location>
    </subcellularLocation>
</comment>
<keyword evidence="4" id="KW-0808">Transferase</keyword>